<evidence type="ECO:0000313" key="4">
    <source>
        <dbReference type="Proteomes" id="UP001642464"/>
    </source>
</evidence>
<accession>A0ABP0JX51</accession>
<dbReference type="EMBL" id="CAXAMM010008891">
    <property type="protein sequence ID" value="CAK9018800.1"/>
    <property type="molecule type" value="Genomic_DNA"/>
</dbReference>
<feature type="transmembrane region" description="Helical" evidence="2">
    <location>
        <begin position="1457"/>
        <end position="1476"/>
    </location>
</feature>
<dbReference type="Proteomes" id="UP001642464">
    <property type="component" value="Unassembled WGS sequence"/>
</dbReference>
<keyword evidence="2" id="KW-1133">Transmembrane helix</keyword>
<name>A0ABP0JX51_9DINO</name>
<feature type="transmembrane region" description="Helical" evidence="2">
    <location>
        <begin position="1421"/>
        <end position="1445"/>
    </location>
</feature>
<keyword evidence="2" id="KW-0472">Membrane</keyword>
<feature type="compositionally biased region" description="Low complexity" evidence="1">
    <location>
        <begin position="1600"/>
        <end position="1610"/>
    </location>
</feature>
<feature type="transmembrane region" description="Helical" evidence="2">
    <location>
        <begin position="1488"/>
        <end position="1509"/>
    </location>
</feature>
<evidence type="ECO:0000256" key="2">
    <source>
        <dbReference type="SAM" id="Phobius"/>
    </source>
</evidence>
<gene>
    <name evidence="3" type="ORF">SCF082_LOCUS14236</name>
</gene>
<sequence>MWSDDADGFPMPDGCYLQRPSNTSWTLGLVFSTAQLKPQRLYHLVLNGVLGDAARSLGQEVLRLRVMDDLQSNPFHAIEAGPGLLRSAPQEPASAFGEPDLLSCRVLGGDDGVLELDEFSALRVRLTAGSALRAIRGSSYMRIYLWPLLSWRLGSGRCQAQTLCTTATSGADVSDTCGEATCETFALDGETTRAAVKLTLPQDMGVIYGSNEQSLEIQELMPPAGGFFPGRFGVEITQPLSDLSPSYRVSSGSLIYRAVAATAGLLNDAGNQRPFQGEVGNVLYAKLLLGATLFSARQEFAAGLEIQAPSGYRCSASNLRSDETLPASLRGHGSLQDGWSATGSSCFYALREGQAIFAMSTFMVRLEVDNPMEPLLEDAVANTWFLSLRSMGSGTSFREANLSAFATAQSLGNYSASKAVLGRLTDASMQPLSYQPTLSFRPFESNFSEIQVFFRAAQPVRAGGSLQLQAPGFDFGDPCQSQDLPSHYYSADTLRLPQTCETSKTPWVAFIELRKRIFAQRIYGFQISVRAPPMGSLLSAEPWQLFTRNQAGSLVDGVSDLRIGRMEPYKLYHRSLAFLQISFSSLKPFALSGQESTLHLLVQLGGIPLTCVLRLTLPVGFSFDFPATSFIEDASLVDGATANWPAGLPEQSSNVLTWPSTLYQPLDVYGFLAPVTLRRNPDESSNSMVLEFGYDEVDEVQWEILRTTGCESSCPSTFAQSLEDATALQHLRDTCREACSLTYRCAEIEIVFANNAASCGICTFNICTPTPRGDAELHRLLDLPRPAAAVQAAPLLRALLDAKVRRHGSRGDIVTVTWSVGVITESPLDVEIGFSAVSFRTARVGATSAVRFTVRLVTAVPPRGALLIQGPEAGYRGFYFSEQCEVQDVLPDRPDESLLQTMGASVRCSFFRREGLPRLQLRPTDALLAGLYSFELPVQNPVSLDATQAAESDTDCGAAQCWSFSTVEDVSATVPVQLDRGLAVPSPDLLQPMASAGLMNANALQRVLTNRNDQPGSVNNLVFFFALSTAMTQSSATLLLTAPDFFVFAEDCREGFVLDEVFGKSIPFPSDIYPFPDDLRIDECIGDQEQASVQLKPVVLQAEVSYAFRVRVRNPPSSPVTNTWSLTLGSEASNLFESFTLWQIQDGEFLSQPTSPAQEEVLQSCGPPPASALRWPPVRLRFRVGSGFQQLRVMSPQGWQLRPDLFCAFGPAGMAQRIWPHTNISCGLAENALKIRVVSTEDAWMGSALYELWVAAAPPQSLSHATPVTAEWQLETYRLEIPAEEGVIEELIYDLGSIPGPPLHPRLASWKVLNPGMQILGGVRMNVTLILQAINALQANDELVITSPSSFRMENGTAGWTVKDPVRQWARLKTMGLANGCGSSFTFIAFLSVGTSCGWFVVNSLYNLVANEPKIAQGGAMIGLINQVGAIAGLILCSMFGVYPIFCGKLSKRMEVWGSSILIVLSLLSLVLLAIIWDAPAVVNLCSVFGSIVGHGSILLLFPLIAINYSGWLVAPVRSGTDLSSMISAFLAEAQTSDGVNQRFPTWLLFTLYSIISCCGLVAWTVILKYGIGLRAHATDEELGGTPRFGNTGHPDVESETSTESKSNESISEHKDTKSSGAFVRERLAIGLQSLFCPKPLVAPVAMAALTQITQWSIAANLGEIGAEMCDPLECGGTEGRFVFRLSLTLSQILVPLGSLVSSVGACPRWLFYCISLLQYISCGLVCAAALGLWRSMWMTAGGQALFISSFALCGMLEGYVITMTYRYIGDAESIPLAQRHSAGALLSIASVILVSVGSLILGGAVANGDIQCIDP</sequence>
<feature type="transmembrane region" description="Helical" evidence="2">
    <location>
        <begin position="1710"/>
        <end position="1734"/>
    </location>
</feature>
<reference evidence="3 4" key="1">
    <citation type="submission" date="2024-02" db="EMBL/GenBank/DDBJ databases">
        <authorList>
            <person name="Chen Y."/>
            <person name="Shah S."/>
            <person name="Dougan E. K."/>
            <person name="Thang M."/>
            <person name="Chan C."/>
        </authorList>
    </citation>
    <scope>NUCLEOTIDE SEQUENCE [LARGE SCALE GENOMIC DNA]</scope>
</reference>
<evidence type="ECO:0000256" key="1">
    <source>
        <dbReference type="SAM" id="MobiDB-lite"/>
    </source>
</evidence>
<protein>
    <submittedName>
        <fullName evidence="3">Purple acid phosphatase</fullName>
    </submittedName>
</protein>
<evidence type="ECO:0000313" key="3">
    <source>
        <dbReference type="EMBL" id="CAK9018800.1"/>
    </source>
</evidence>
<feature type="transmembrane region" description="Helical" evidence="2">
    <location>
        <begin position="1746"/>
        <end position="1769"/>
    </location>
</feature>
<keyword evidence="2" id="KW-0812">Transmembrane</keyword>
<comment type="caution">
    <text evidence="3">The sequence shown here is derived from an EMBL/GenBank/DDBJ whole genome shotgun (WGS) entry which is preliminary data.</text>
</comment>
<feature type="region of interest" description="Disordered" evidence="1">
    <location>
        <begin position="1584"/>
        <end position="1618"/>
    </location>
</feature>
<feature type="transmembrane region" description="Helical" evidence="2">
    <location>
        <begin position="1547"/>
        <end position="1567"/>
    </location>
</feature>
<organism evidence="3 4">
    <name type="scientific">Durusdinium trenchii</name>
    <dbReference type="NCBI Taxonomy" id="1381693"/>
    <lineage>
        <taxon>Eukaryota</taxon>
        <taxon>Sar</taxon>
        <taxon>Alveolata</taxon>
        <taxon>Dinophyceae</taxon>
        <taxon>Suessiales</taxon>
        <taxon>Symbiodiniaceae</taxon>
        <taxon>Durusdinium</taxon>
    </lineage>
</organism>
<proteinExistence type="predicted"/>
<keyword evidence="4" id="KW-1185">Reference proteome</keyword>
<feature type="transmembrane region" description="Helical" evidence="2">
    <location>
        <begin position="1781"/>
        <end position="1802"/>
    </location>
</feature>
<feature type="transmembrane region" description="Helical" evidence="2">
    <location>
        <begin position="1385"/>
        <end position="1409"/>
    </location>
</feature>